<dbReference type="BioCyc" id="FPRA718252:G1375-1878-MONOMER"/>
<dbReference type="HOGENOM" id="CLU_221205_0_0_9"/>
<accession>D4JZX3</accession>
<name>D4JZX3_9FIRM</name>
<gene>
    <name evidence="2" type="ORF">FP2_22110</name>
</gene>
<evidence type="ECO:0000313" key="3">
    <source>
        <dbReference type="Proteomes" id="UP000008804"/>
    </source>
</evidence>
<reference evidence="2 3" key="2">
    <citation type="submission" date="2010-03" db="EMBL/GenBank/DDBJ databases">
        <authorList>
            <person name="Pajon A."/>
        </authorList>
    </citation>
    <scope>NUCLEOTIDE SEQUENCE [LARGE SCALE GENOMIC DNA]</scope>
    <source>
        <strain evidence="3">L2-6</strain>
    </source>
</reference>
<evidence type="ECO:0000313" key="2">
    <source>
        <dbReference type="EMBL" id="CBK99572.1"/>
    </source>
</evidence>
<protein>
    <submittedName>
        <fullName evidence="2">Uncharacterized protein</fullName>
    </submittedName>
</protein>
<reference evidence="2 3" key="1">
    <citation type="submission" date="2010-03" db="EMBL/GenBank/DDBJ databases">
        <title>The genome sequence of Faecalibacterium prausnitzii L2/6.</title>
        <authorList>
            <consortium name="metaHIT consortium -- http://www.metahit.eu/"/>
            <person name="Pajon A."/>
            <person name="Turner K."/>
            <person name="Parkhill J."/>
            <person name="Duncan S."/>
            <person name="Flint H."/>
        </authorList>
    </citation>
    <scope>NUCLEOTIDE SEQUENCE [LARGE SCALE GENOMIC DNA]</scope>
    <source>
        <strain evidence="3">L2-6</strain>
    </source>
</reference>
<sequence>MKLYRVKSVVDSARRQQEQTQHRDRDMER</sequence>
<evidence type="ECO:0000256" key="1">
    <source>
        <dbReference type="SAM" id="MobiDB-lite"/>
    </source>
</evidence>
<dbReference type="STRING" id="718252.FP2_22110"/>
<feature type="compositionally biased region" description="Basic and acidic residues" evidence="1">
    <location>
        <begin position="12"/>
        <end position="29"/>
    </location>
</feature>
<proteinExistence type="predicted"/>
<organism evidence="2 3">
    <name type="scientific">Faecalibacterium prausnitzii L2-6</name>
    <dbReference type="NCBI Taxonomy" id="718252"/>
    <lineage>
        <taxon>Bacteria</taxon>
        <taxon>Bacillati</taxon>
        <taxon>Bacillota</taxon>
        <taxon>Clostridia</taxon>
        <taxon>Eubacteriales</taxon>
        <taxon>Oscillospiraceae</taxon>
        <taxon>Faecalibacterium</taxon>
    </lineage>
</organism>
<dbReference type="EMBL" id="FP929045">
    <property type="protein sequence ID" value="CBK99572.1"/>
    <property type="molecule type" value="Genomic_DNA"/>
</dbReference>
<dbReference type="KEGG" id="fpr:FP2_22110"/>
<feature type="region of interest" description="Disordered" evidence="1">
    <location>
        <begin position="1"/>
        <end position="29"/>
    </location>
</feature>
<dbReference type="AlphaFoldDB" id="D4JZX3"/>
<keyword evidence="3" id="KW-1185">Reference proteome</keyword>
<dbReference type="Proteomes" id="UP000008804">
    <property type="component" value="Chromosome"/>
</dbReference>